<keyword evidence="1" id="KW-0812">Transmembrane</keyword>
<feature type="non-terminal residue" evidence="2">
    <location>
        <position position="62"/>
    </location>
</feature>
<keyword evidence="3" id="KW-1185">Reference proteome</keyword>
<dbReference type="OrthoDB" id="10288961at2759"/>
<dbReference type="AlphaFoldDB" id="A0A8J4T160"/>
<evidence type="ECO:0000256" key="1">
    <source>
        <dbReference type="SAM" id="Phobius"/>
    </source>
</evidence>
<proteinExistence type="predicted"/>
<evidence type="ECO:0000313" key="2">
    <source>
        <dbReference type="EMBL" id="KAF5396073.1"/>
    </source>
</evidence>
<protein>
    <submittedName>
        <fullName evidence="2">Uncharacterized protein</fullName>
    </submittedName>
</protein>
<feature type="transmembrane region" description="Helical" evidence="1">
    <location>
        <begin position="14"/>
        <end position="34"/>
    </location>
</feature>
<gene>
    <name evidence="2" type="ORF">PHET_10900</name>
</gene>
<evidence type="ECO:0000313" key="3">
    <source>
        <dbReference type="Proteomes" id="UP000748531"/>
    </source>
</evidence>
<name>A0A8J4T160_9TREM</name>
<comment type="caution">
    <text evidence="2">The sequence shown here is derived from an EMBL/GenBank/DDBJ whole genome shotgun (WGS) entry which is preliminary data.</text>
</comment>
<organism evidence="2 3">
    <name type="scientific">Paragonimus heterotremus</name>
    <dbReference type="NCBI Taxonomy" id="100268"/>
    <lineage>
        <taxon>Eukaryota</taxon>
        <taxon>Metazoa</taxon>
        <taxon>Spiralia</taxon>
        <taxon>Lophotrochozoa</taxon>
        <taxon>Platyhelminthes</taxon>
        <taxon>Trematoda</taxon>
        <taxon>Digenea</taxon>
        <taxon>Plagiorchiida</taxon>
        <taxon>Troglotremata</taxon>
        <taxon>Troglotrematidae</taxon>
        <taxon>Paragonimus</taxon>
    </lineage>
</organism>
<sequence length="62" mass="7065">GAQSKLEGAHRLNLSRITSCFCVFSTVLVCYYCWNPLLRKNAVPRCLHVTPRLVHDYCGQPE</sequence>
<accession>A0A8J4T160</accession>
<keyword evidence="1" id="KW-1133">Transmembrane helix</keyword>
<reference evidence="2" key="1">
    <citation type="submission" date="2019-05" db="EMBL/GenBank/DDBJ databases">
        <title>Annotation for the trematode Paragonimus heterotremus.</title>
        <authorList>
            <person name="Choi Y.-J."/>
        </authorList>
    </citation>
    <scope>NUCLEOTIDE SEQUENCE</scope>
    <source>
        <strain evidence="2">LC</strain>
    </source>
</reference>
<keyword evidence="1" id="KW-0472">Membrane</keyword>
<dbReference type="Proteomes" id="UP000748531">
    <property type="component" value="Unassembled WGS sequence"/>
</dbReference>
<dbReference type="EMBL" id="LUCH01009270">
    <property type="protein sequence ID" value="KAF5396073.1"/>
    <property type="molecule type" value="Genomic_DNA"/>
</dbReference>